<evidence type="ECO:0000313" key="1">
    <source>
        <dbReference type="EMBL" id="CEK49248.1"/>
    </source>
</evidence>
<accession>A0A0B6XZE5</accession>
<name>A0A0B6XZE5_9EUPU</name>
<proteinExistence type="predicted"/>
<reference evidence="1" key="1">
    <citation type="submission" date="2014-12" db="EMBL/GenBank/DDBJ databases">
        <title>Insight into the proteome of Arion vulgaris.</title>
        <authorList>
            <person name="Aradska J."/>
            <person name="Bulat T."/>
            <person name="Smidak R."/>
            <person name="Sarate P."/>
            <person name="Gangsoo J."/>
            <person name="Sialana F."/>
            <person name="Bilban M."/>
            <person name="Lubec G."/>
        </authorList>
    </citation>
    <scope>NUCLEOTIDE SEQUENCE</scope>
    <source>
        <tissue evidence="1">Skin</tissue>
    </source>
</reference>
<organism evidence="1">
    <name type="scientific">Arion vulgaris</name>
    <dbReference type="NCBI Taxonomy" id="1028688"/>
    <lineage>
        <taxon>Eukaryota</taxon>
        <taxon>Metazoa</taxon>
        <taxon>Spiralia</taxon>
        <taxon>Lophotrochozoa</taxon>
        <taxon>Mollusca</taxon>
        <taxon>Gastropoda</taxon>
        <taxon>Heterobranchia</taxon>
        <taxon>Euthyneura</taxon>
        <taxon>Panpulmonata</taxon>
        <taxon>Eupulmonata</taxon>
        <taxon>Stylommatophora</taxon>
        <taxon>Helicina</taxon>
        <taxon>Arionoidea</taxon>
        <taxon>Arionidae</taxon>
        <taxon>Arion</taxon>
    </lineage>
</organism>
<gene>
    <name evidence="1" type="primary">ORF7002</name>
</gene>
<protein>
    <submittedName>
        <fullName evidence="1">Uncharacterized protein</fullName>
    </submittedName>
</protein>
<dbReference type="AlphaFoldDB" id="A0A0B6XZE5"/>
<dbReference type="EMBL" id="HACG01002383">
    <property type="protein sequence ID" value="CEK49248.1"/>
    <property type="molecule type" value="Transcribed_RNA"/>
</dbReference>
<sequence>MSVISVEITVAEIIHTHTQAHTHTCNMCDLNRNNCSRDCTHKHTHTYTCTHLHKHTCNICDLNRNICSRDWLLIID</sequence>